<reference evidence="1 2" key="1">
    <citation type="submission" date="2023-02" db="EMBL/GenBank/DDBJ databases">
        <title>Genome sequence of Lacticaseibacillus sp. KACC 23028.</title>
        <authorList>
            <person name="Kim S."/>
            <person name="Heo J."/>
            <person name="Kwon S.-W."/>
        </authorList>
    </citation>
    <scope>NUCLEOTIDE SEQUENCE [LARGE SCALE GENOMIC DNA]</scope>
    <source>
        <strain evidence="1 2">KACC 23028</strain>
    </source>
</reference>
<dbReference type="InterPro" id="IPR023324">
    <property type="entry name" value="BH2638-like_sf"/>
</dbReference>
<name>A0ABY7WUP3_9LACO</name>
<dbReference type="Gene3D" id="1.10.220.80">
    <property type="entry name" value="BH2638-like"/>
    <property type="match status" value="1"/>
</dbReference>
<accession>A0ABY7WUP3</accession>
<sequence>MKPNYEYPLDMDWTKDEMVQAVTFYELVEDAYEGGTNRDNLLAAYAGFKQVVPDTGTEKRYDRMFKEQSGYSFYRAVKQARESDERRIRVEMKHYE</sequence>
<dbReference type="NCBIfam" id="NF003353">
    <property type="entry name" value="PRK04387.1"/>
    <property type="match status" value="1"/>
</dbReference>
<evidence type="ECO:0000313" key="1">
    <source>
        <dbReference type="EMBL" id="WDF81640.1"/>
    </source>
</evidence>
<dbReference type="SUPFAM" id="SSF158504">
    <property type="entry name" value="BH2638-like"/>
    <property type="match status" value="1"/>
</dbReference>
<organism evidence="1 2">
    <name type="scientific">Lacticaseibacillus pabuli</name>
    <dbReference type="NCBI Taxonomy" id="3025672"/>
    <lineage>
        <taxon>Bacteria</taxon>
        <taxon>Bacillati</taxon>
        <taxon>Bacillota</taxon>
        <taxon>Bacilli</taxon>
        <taxon>Lactobacillales</taxon>
        <taxon>Lactobacillaceae</taxon>
        <taxon>Lacticaseibacillus</taxon>
    </lineage>
</organism>
<dbReference type="EMBL" id="CP117884">
    <property type="protein sequence ID" value="WDF81640.1"/>
    <property type="molecule type" value="Genomic_DNA"/>
</dbReference>
<dbReference type="InterPro" id="IPR007920">
    <property type="entry name" value="UPF0223"/>
</dbReference>
<dbReference type="Pfam" id="PF05256">
    <property type="entry name" value="UPF0223"/>
    <property type="match status" value="1"/>
</dbReference>
<protein>
    <submittedName>
        <fullName evidence="1">UPF0223 family protein</fullName>
    </submittedName>
</protein>
<evidence type="ECO:0000313" key="2">
    <source>
        <dbReference type="Proteomes" id="UP001220377"/>
    </source>
</evidence>
<dbReference type="RefSeq" id="WP_274258551.1">
    <property type="nucleotide sequence ID" value="NZ_CP117884.1"/>
</dbReference>
<gene>
    <name evidence="1" type="ORF">PQ472_06805</name>
</gene>
<dbReference type="Proteomes" id="UP001220377">
    <property type="component" value="Chromosome"/>
</dbReference>
<dbReference type="PIRSF" id="PIRSF037260">
    <property type="entry name" value="UPF0223"/>
    <property type="match status" value="1"/>
</dbReference>
<keyword evidence="2" id="KW-1185">Reference proteome</keyword>
<proteinExistence type="predicted"/>